<name>A0ABU7XKA8_9HYPH</name>
<dbReference type="SUPFAM" id="SSF52266">
    <property type="entry name" value="SGNH hydrolase"/>
    <property type="match status" value="1"/>
</dbReference>
<keyword evidence="1" id="KW-0378">Hydrolase</keyword>
<sequence length="345" mass="39826">MNPFLAAPNNTFRIRDPAYTHTLAPNFDGFDAWGSYKFRIFTNSLGFRDASVREVPLAADRKRVLFIGDSFTESLGVAYEETFVGLFARAHPELDVLNAGVSSYAPSVYYEKLKHFIESGLKFDEAVVYIDISDIQDEATLYWYDQNGVLQLTPPIPPSEDCSPLPRPPLPRPEKGWLEKVSYLAEFLDQLRYSRRLAASIERASVEDLSKSGAVYSRDYARPSWTYSKDATCYGAVGIEGAIDKARERMDRLYELLTAHGVDLSVGVYPWPQQLLYDRENSRQAQIWREWCAGKCRRFFDHFPAFFRYKEQDPDFVRSLFFWGDMHFNARGNQLLAEDLIWNYK</sequence>
<comment type="caution">
    <text evidence="1">The sequence shown here is derived from an EMBL/GenBank/DDBJ whole genome shotgun (WGS) entry which is preliminary data.</text>
</comment>
<dbReference type="Proteomes" id="UP001350748">
    <property type="component" value="Unassembled WGS sequence"/>
</dbReference>
<evidence type="ECO:0000313" key="1">
    <source>
        <dbReference type="EMBL" id="MEF3367821.1"/>
    </source>
</evidence>
<keyword evidence="2" id="KW-1185">Reference proteome</keyword>
<accession>A0ABU7XKA8</accession>
<dbReference type="Gene3D" id="3.40.50.1110">
    <property type="entry name" value="SGNH hydrolase"/>
    <property type="match status" value="1"/>
</dbReference>
<dbReference type="RefSeq" id="WP_332082861.1">
    <property type="nucleotide sequence ID" value="NZ_JAZHYN010000060.1"/>
</dbReference>
<proteinExistence type="predicted"/>
<reference evidence="1 2" key="1">
    <citation type="submission" date="2024-02" db="EMBL/GenBank/DDBJ databases">
        <authorList>
            <person name="Grouzdev D."/>
        </authorList>
    </citation>
    <scope>NUCLEOTIDE SEQUENCE [LARGE SCALE GENOMIC DNA]</scope>
    <source>
        <strain evidence="1 2">9N</strain>
    </source>
</reference>
<dbReference type="EMBL" id="JAZHYN010000060">
    <property type="protein sequence ID" value="MEF3367821.1"/>
    <property type="molecule type" value="Genomic_DNA"/>
</dbReference>
<organism evidence="1 2">
    <name type="scientific">Methylocystis borbori</name>
    <dbReference type="NCBI Taxonomy" id="3118750"/>
    <lineage>
        <taxon>Bacteria</taxon>
        <taxon>Pseudomonadati</taxon>
        <taxon>Pseudomonadota</taxon>
        <taxon>Alphaproteobacteria</taxon>
        <taxon>Hyphomicrobiales</taxon>
        <taxon>Methylocystaceae</taxon>
        <taxon>Methylocystis</taxon>
    </lineage>
</organism>
<dbReference type="InterPro" id="IPR036514">
    <property type="entry name" value="SGNH_hydro_sf"/>
</dbReference>
<evidence type="ECO:0000313" key="2">
    <source>
        <dbReference type="Proteomes" id="UP001350748"/>
    </source>
</evidence>
<protein>
    <submittedName>
        <fullName evidence="1">SGNH/GDSL hydrolase family protein</fullName>
    </submittedName>
</protein>
<gene>
    <name evidence="1" type="ORF">V3H18_14905</name>
</gene>
<dbReference type="GO" id="GO:0016787">
    <property type="term" value="F:hydrolase activity"/>
    <property type="evidence" value="ECO:0007669"/>
    <property type="project" value="UniProtKB-KW"/>
</dbReference>